<dbReference type="RefSeq" id="XP_003030140.1">
    <property type="nucleotide sequence ID" value="XM_003030094.1"/>
</dbReference>
<proteinExistence type="predicted"/>
<feature type="compositionally biased region" description="Pro residues" evidence="2">
    <location>
        <begin position="254"/>
        <end position="282"/>
    </location>
</feature>
<dbReference type="STRING" id="578458.D8Q9I7"/>
<feature type="coiled-coil region" evidence="1">
    <location>
        <begin position="62"/>
        <end position="173"/>
    </location>
</feature>
<dbReference type="InParanoid" id="D8Q9I7"/>
<dbReference type="eggNOG" id="ENOG502SQ6Z">
    <property type="taxonomic scope" value="Eukaryota"/>
</dbReference>
<protein>
    <submittedName>
        <fullName evidence="3">Uncharacterized protein</fullName>
    </submittedName>
</protein>
<name>D8Q9I7_SCHCM</name>
<dbReference type="VEuPathDB" id="FungiDB:SCHCODRAFT_02507646"/>
<evidence type="ECO:0000256" key="1">
    <source>
        <dbReference type="SAM" id="Coils"/>
    </source>
</evidence>
<accession>D8Q9I7</accession>
<dbReference type="HOGENOM" id="CLU_027813_0_0_1"/>
<feature type="region of interest" description="Disordered" evidence="2">
    <location>
        <begin position="1"/>
        <end position="57"/>
    </location>
</feature>
<feature type="compositionally biased region" description="Basic and acidic residues" evidence="2">
    <location>
        <begin position="28"/>
        <end position="42"/>
    </location>
</feature>
<dbReference type="EMBL" id="GL377308">
    <property type="protein sequence ID" value="EFI95237.1"/>
    <property type="molecule type" value="Genomic_DNA"/>
</dbReference>
<reference evidence="3 4" key="1">
    <citation type="journal article" date="2010" name="Nat. Biotechnol.">
        <title>Genome sequence of the model mushroom Schizophyllum commune.</title>
        <authorList>
            <person name="Ohm R.A."/>
            <person name="de Jong J.F."/>
            <person name="Lugones L.G."/>
            <person name="Aerts A."/>
            <person name="Kothe E."/>
            <person name="Stajich J.E."/>
            <person name="de Vries R.P."/>
            <person name="Record E."/>
            <person name="Levasseur A."/>
            <person name="Baker S.E."/>
            <person name="Bartholomew K.A."/>
            <person name="Coutinho P.M."/>
            <person name="Erdmann S."/>
            <person name="Fowler T.J."/>
            <person name="Gathman A.C."/>
            <person name="Lombard V."/>
            <person name="Henrissat B."/>
            <person name="Knabe N."/>
            <person name="Kuees U."/>
            <person name="Lilly W.W."/>
            <person name="Lindquist E."/>
            <person name="Lucas S."/>
            <person name="Magnuson J.K."/>
            <person name="Piumi F."/>
            <person name="Raudaskoski M."/>
            <person name="Salamov A."/>
            <person name="Schmutz J."/>
            <person name="Schwarze F.W.M.R."/>
            <person name="vanKuyk P.A."/>
            <person name="Horton J.S."/>
            <person name="Grigoriev I.V."/>
            <person name="Woesten H.A.B."/>
        </authorList>
    </citation>
    <scope>NUCLEOTIDE SEQUENCE [LARGE SCALE GENOMIC DNA]</scope>
    <source>
        <strain evidence="4">H4-8 / FGSC 9210</strain>
    </source>
</reference>
<feature type="compositionally biased region" description="Polar residues" evidence="2">
    <location>
        <begin position="18"/>
        <end position="27"/>
    </location>
</feature>
<keyword evidence="4" id="KW-1185">Reference proteome</keyword>
<sequence length="407" mass="45661">MDPGTSPRMQSEYPAPDSPSTASMSESNRTRSSDGSTRESGKSSRRSHKERSSREIAARMIVLHERENVKDMERLLRQVTEQYHAEKRRADNAERDIVEVLTRLRTVNDEKLAAIRDAEKAKRELSLYQIQLEKAAFEIKRAQETVNAVDAQRVRAEEEAARARSTARRLNEERLIEVAREEGRRIGILEGLQRGREFSYGRRYISSVPATTTTEDLYDEEESIASRRDYARATREGLNERRRSSDAESEDAVPTPPQPMEPVPEPPVPEPTPAPPPRPPSTAPSALTGIPGFMSPGPSHVPPPDNFIPMMSEDGGISLPPPHEFHQQQTPQAMAEPPLPPAEGQQTPGPERRRRRHHYSYRQSSPESLSTTLSHLDMVKEPDQNVMSTPMSAIAEVGDIQAPVHLE</sequence>
<evidence type="ECO:0000313" key="3">
    <source>
        <dbReference type="EMBL" id="EFI95237.1"/>
    </source>
</evidence>
<organism evidence="4">
    <name type="scientific">Schizophyllum commune (strain H4-8 / FGSC 9210)</name>
    <name type="common">Split gill fungus</name>
    <dbReference type="NCBI Taxonomy" id="578458"/>
    <lineage>
        <taxon>Eukaryota</taxon>
        <taxon>Fungi</taxon>
        <taxon>Dikarya</taxon>
        <taxon>Basidiomycota</taxon>
        <taxon>Agaricomycotina</taxon>
        <taxon>Agaricomycetes</taxon>
        <taxon>Agaricomycetidae</taxon>
        <taxon>Agaricales</taxon>
        <taxon>Schizophyllaceae</taxon>
        <taxon>Schizophyllum</taxon>
    </lineage>
</organism>
<dbReference type="AlphaFoldDB" id="D8Q9I7"/>
<dbReference type="OMA" id="NEELRMY"/>
<dbReference type="Proteomes" id="UP000007431">
    <property type="component" value="Unassembled WGS sequence"/>
</dbReference>
<dbReference type="OrthoDB" id="3008370at2759"/>
<feature type="compositionally biased region" description="Basic and acidic residues" evidence="2">
    <location>
        <begin position="228"/>
        <end position="246"/>
    </location>
</feature>
<dbReference type="KEGG" id="scm:SCHCO_02507646"/>
<gene>
    <name evidence="3" type="ORF">SCHCODRAFT_236008</name>
</gene>
<keyword evidence="1" id="KW-0175">Coiled coil</keyword>
<dbReference type="GeneID" id="9588345"/>
<feature type="region of interest" description="Disordered" evidence="2">
    <location>
        <begin position="228"/>
        <end position="371"/>
    </location>
</feature>
<evidence type="ECO:0000313" key="4">
    <source>
        <dbReference type="Proteomes" id="UP000007431"/>
    </source>
</evidence>
<evidence type="ECO:0000256" key="2">
    <source>
        <dbReference type="SAM" id="MobiDB-lite"/>
    </source>
</evidence>